<keyword evidence="4" id="KW-1185">Reference proteome</keyword>
<dbReference type="InterPro" id="IPR036570">
    <property type="entry name" value="HORMA_dom_sf"/>
</dbReference>
<organism evidence="3 4">
    <name type="scientific">Circinella minor</name>
    <dbReference type="NCBI Taxonomy" id="1195481"/>
    <lineage>
        <taxon>Eukaryota</taxon>
        <taxon>Fungi</taxon>
        <taxon>Fungi incertae sedis</taxon>
        <taxon>Mucoromycota</taxon>
        <taxon>Mucoromycotina</taxon>
        <taxon>Mucoromycetes</taxon>
        <taxon>Mucorales</taxon>
        <taxon>Lichtheimiaceae</taxon>
        <taxon>Circinella</taxon>
    </lineage>
</organism>
<sequence>MMISRQDLINLLLDFIEVWIHQILYERELYPTAIFSLKKKYDVPVHMATHEGVANYISKFVESLQTLLISGNCKFISLKIMSPMNNRILERFVFEIESALNESNLDIPLDTILDSEVTCSLADIQQQLRACLLRTAGTRSSLVNNPSDCTFTLGVETYSGPPSSTHQQIDWIPTQSDQQESQQHQRWNHIIPIKTIPMDLFKINVFVIEAMKKGKHVSR</sequence>
<dbReference type="PANTHER" id="PTHR11842">
    <property type="entry name" value="MITOTIC SPINDLE ASSEMBLY CHECKPOINT PROTEIN MAD2"/>
    <property type="match status" value="1"/>
</dbReference>
<dbReference type="EMBL" id="JAEPRB010000050">
    <property type="protein sequence ID" value="KAG2224040.1"/>
    <property type="molecule type" value="Genomic_DNA"/>
</dbReference>
<evidence type="ECO:0000313" key="4">
    <source>
        <dbReference type="Proteomes" id="UP000646827"/>
    </source>
</evidence>
<dbReference type="OrthoDB" id="21254at2759"/>
<comment type="caution">
    <text evidence="3">The sequence shown here is derived from an EMBL/GenBank/DDBJ whole genome shotgun (WGS) entry which is preliminary data.</text>
</comment>
<dbReference type="InterPro" id="IPR003511">
    <property type="entry name" value="HORMA_dom"/>
</dbReference>
<dbReference type="PANTHER" id="PTHR11842:SF10">
    <property type="entry name" value="MITOTIC SPINDLE ASSEMBLY CHECKPOINT PROTEIN MAD2B"/>
    <property type="match status" value="1"/>
</dbReference>
<dbReference type="Gene3D" id="3.30.900.10">
    <property type="entry name" value="HORMA domain"/>
    <property type="match status" value="1"/>
</dbReference>
<evidence type="ECO:0000313" key="3">
    <source>
        <dbReference type="EMBL" id="KAG2224040.1"/>
    </source>
</evidence>
<dbReference type="Proteomes" id="UP000646827">
    <property type="component" value="Unassembled WGS sequence"/>
</dbReference>
<protein>
    <recommendedName>
        <fullName evidence="2">HORMA domain-containing protein</fullName>
    </recommendedName>
</protein>
<dbReference type="PROSITE" id="PS50815">
    <property type="entry name" value="HORMA"/>
    <property type="match status" value="1"/>
</dbReference>
<dbReference type="InterPro" id="IPR045091">
    <property type="entry name" value="Mad2-like"/>
</dbReference>
<dbReference type="Pfam" id="PF02301">
    <property type="entry name" value="HORMA"/>
    <property type="match status" value="1"/>
</dbReference>
<feature type="domain" description="HORMA" evidence="2">
    <location>
        <begin position="6"/>
        <end position="207"/>
    </location>
</feature>
<evidence type="ECO:0000256" key="1">
    <source>
        <dbReference type="ARBA" id="ARBA00010348"/>
    </source>
</evidence>
<reference evidence="3 4" key="1">
    <citation type="submission" date="2020-12" db="EMBL/GenBank/DDBJ databases">
        <title>Metabolic potential, ecology and presence of endohyphal bacteria is reflected in genomic diversity of Mucoromycotina.</title>
        <authorList>
            <person name="Muszewska A."/>
            <person name="Okrasinska A."/>
            <person name="Steczkiewicz K."/>
            <person name="Drgas O."/>
            <person name="Orlowska M."/>
            <person name="Perlinska-Lenart U."/>
            <person name="Aleksandrzak-Piekarczyk T."/>
            <person name="Szatraj K."/>
            <person name="Zielenkiewicz U."/>
            <person name="Pilsyk S."/>
            <person name="Malc E."/>
            <person name="Mieczkowski P."/>
            <person name="Kruszewska J.S."/>
            <person name="Biernat P."/>
            <person name="Pawlowska J."/>
        </authorList>
    </citation>
    <scope>NUCLEOTIDE SEQUENCE [LARGE SCALE GENOMIC DNA]</scope>
    <source>
        <strain evidence="3 4">CBS 142.35</strain>
    </source>
</reference>
<dbReference type="AlphaFoldDB" id="A0A8H7S8G4"/>
<gene>
    <name evidence="3" type="ORF">INT45_009626</name>
</gene>
<proteinExistence type="inferred from homology"/>
<accession>A0A8H7S8G4</accession>
<evidence type="ECO:0000259" key="2">
    <source>
        <dbReference type="PROSITE" id="PS50815"/>
    </source>
</evidence>
<dbReference type="GO" id="GO:0016035">
    <property type="term" value="C:zeta DNA polymerase complex"/>
    <property type="evidence" value="ECO:0007669"/>
    <property type="project" value="TreeGrafter"/>
</dbReference>
<comment type="similarity">
    <text evidence="1">Belongs to the MAD2 family.</text>
</comment>
<name>A0A8H7S8G4_9FUNG</name>
<dbReference type="SUPFAM" id="SSF56019">
    <property type="entry name" value="The spindle assembly checkpoint protein mad2"/>
    <property type="match status" value="1"/>
</dbReference>